<sequence length="91" mass="10500">LLSMPRTFVFVSLFILSVNASLFNDVADSSTITHYHDRPRNPDDSFDPGLWELSGRRWTADRNFDGSWTRAWTGRLFGEDFRLSARKIFAA</sequence>
<dbReference type="Proteomes" id="UP001328107">
    <property type="component" value="Unassembled WGS sequence"/>
</dbReference>
<comment type="caution">
    <text evidence="2">The sequence shown here is derived from an EMBL/GenBank/DDBJ whole genome shotgun (WGS) entry which is preliminary data.</text>
</comment>
<feature type="chain" id="PRO_5042830693" evidence="1">
    <location>
        <begin position="21"/>
        <end position="91"/>
    </location>
</feature>
<name>A0AAN5CWV3_9BILA</name>
<feature type="signal peptide" evidence="1">
    <location>
        <begin position="1"/>
        <end position="20"/>
    </location>
</feature>
<accession>A0AAN5CWV3</accession>
<dbReference type="EMBL" id="BTRK01000005">
    <property type="protein sequence ID" value="GMR52084.1"/>
    <property type="molecule type" value="Genomic_DNA"/>
</dbReference>
<feature type="non-terminal residue" evidence="2">
    <location>
        <position position="1"/>
    </location>
</feature>
<evidence type="ECO:0000313" key="2">
    <source>
        <dbReference type="EMBL" id="GMR52084.1"/>
    </source>
</evidence>
<keyword evidence="1" id="KW-0732">Signal</keyword>
<protein>
    <submittedName>
        <fullName evidence="2">Uncharacterized protein</fullName>
    </submittedName>
</protein>
<proteinExistence type="predicted"/>
<evidence type="ECO:0000256" key="1">
    <source>
        <dbReference type="SAM" id="SignalP"/>
    </source>
</evidence>
<gene>
    <name evidence="2" type="ORF">PMAYCL1PPCAC_22279</name>
</gene>
<evidence type="ECO:0000313" key="3">
    <source>
        <dbReference type="Proteomes" id="UP001328107"/>
    </source>
</evidence>
<keyword evidence="3" id="KW-1185">Reference proteome</keyword>
<dbReference type="AlphaFoldDB" id="A0AAN5CWV3"/>
<reference evidence="3" key="1">
    <citation type="submission" date="2022-10" db="EMBL/GenBank/DDBJ databases">
        <title>Genome assembly of Pristionchus species.</title>
        <authorList>
            <person name="Yoshida K."/>
            <person name="Sommer R.J."/>
        </authorList>
    </citation>
    <scope>NUCLEOTIDE SEQUENCE [LARGE SCALE GENOMIC DNA]</scope>
    <source>
        <strain evidence="3">RS5460</strain>
    </source>
</reference>
<organism evidence="2 3">
    <name type="scientific">Pristionchus mayeri</name>
    <dbReference type="NCBI Taxonomy" id="1317129"/>
    <lineage>
        <taxon>Eukaryota</taxon>
        <taxon>Metazoa</taxon>
        <taxon>Ecdysozoa</taxon>
        <taxon>Nematoda</taxon>
        <taxon>Chromadorea</taxon>
        <taxon>Rhabditida</taxon>
        <taxon>Rhabditina</taxon>
        <taxon>Diplogasteromorpha</taxon>
        <taxon>Diplogasteroidea</taxon>
        <taxon>Neodiplogasteridae</taxon>
        <taxon>Pristionchus</taxon>
    </lineage>
</organism>